<feature type="transmembrane region" description="Helical" evidence="21">
    <location>
        <begin position="186"/>
        <end position="204"/>
    </location>
</feature>
<keyword evidence="4" id="KW-0132">Cell division</keyword>
<evidence type="ECO:0000256" key="12">
    <source>
        <dbReference type="ARBA" id="ARBA00023306"/>
    </source>
</evidence>
<feature type="transmembrane region" description="Helical" evidence="21">
    <location>
        <begin position="78"/>
        <end position="97"/>
    </location>
</feature>
<dbReference type="Pfam" id="PF01098">
    <property type="entry name" value="FTSW_RODA_SPOVE"/>
    <property type="match status" value="1"/>
</dbReference>
<name>A0A2N5ZJZ8_MUIH1</name>
<organism evidence="22 23">
    <name type="scientific">Muiribacterium halophilum</name>
    <dbReference type="NCBI Taxonomy" id="2053465"/>
    <lineage>
        <taxon>Bacteria</taxon>
        <taxon>Candidatus Muiribacteriota</taxon>
        <taxon>Candidatus Muiribacteriia</taxon>
        <taxon>Candidatus Muiribacteriales</taxon>
        <taxon>Candidatus Muiribacteriaceae</taxon>
        <taxon>Candidatus Muiribacterium</taxon>
    </lineage>
</organism>
<evidence type="ECO:0000256" key="21">
    <source>
        <dbReference type="SAM" id="Phobius"/>
    </source>
</evidence>
<feature type="transmembrane region" description="Helical" evidence="21">
    <location>
        <begin position="225"/>
        <end position="243"/>
    </location>
</feature>
<dbReference type="InterPro" id="IPR013437">
    <property type="entry name" value="FtsW"/>
</dbReference>
<dbReference type="GO" id="GO:0071555">
    <property type="term" value="P:cell wall organization"/>
    <property type="evidence" value="ECO:0007669"/>
    <property type="project" value="UniProtKB-KW"/>
</dbReference>
<dbReference type="GO" id="GO:0008360">
    <property type="term" value="P:regulation of cell shape"/>
    <property type="evidence" value="ECO:0007669"/>
    <property type="project" value="UniProtKB-KW"/>
</dbReference>
<evidence type="ECO:0000256" key="3">
    <source>
        <dbReference type="ARBA" id="ARBA00022475"/>
    </source>
</evidence>
<dbReference type="EMBL" id="PKTG01000045">
    <property type="protein sequence ID" value="PLX18941.1"/>
    <property type="molecule type" value="Genomic_DNA"/>
</dbReference>
<comment type="caution">
    <text evidence="22">The sequence shown here is derived from an EMBL/GenBank/DDBJ whole genome shotgun (WGS) entry which is preliminary data.</text>
</comment>
<evidence type="ECO:0000256" key="19">
    <source>
        <dbReference type="ARBA" id="ARBA00044770"/>
    </source>
</evidence>
<feature type="transmembrane region" description="Helical" evidence="21">
    <location>
        <begin position="117"/>
        <end position="135"/>
    </location>
</feature>
<evidence type="ECO:0000256" key="10">
    <source>
        <dbReference type="ARBA" id="ARBA00022989"/>
    </source>
</evidence>
<evidence type="ECO:0000256" key="18">
    <source>
        <dbReference type="ARBA" id="ARBA00041418"/>
    </source>
</evidence>
<evidence type="ECO:0000256" key="5">
    <source>
        <dbReference type="ARBA" id="ARBA00022676"/>
    </source>
</evidence>
<evidence type="ECO:0000256" key="7">
    <source>
        <dbReference type="ARBA" id="ARBA00022692"/>
    </source>
</evidence>
<keyword evidence="12" id="KW-0131">Cell cycle</keyword>
<evidence type="ECO:0000256" key="20">
    <source>
        <dbReference type="ARBA" id="ARBA00049902"/>
    </source>
</evidence>
<dbReference type="GO" id="GO:0032153">
    <property type="term" value="C:cell division site"/>
    <property type="evidence" value="ECO:0007669"/>
    <property type="project" value="TreeGrafter"/>
</dbReference>
<dbReference type="InterPro" id="IPR001182">
    <property type="entry name" value="FtsW/RodA"/>
</dbReference>
<comment type="similarity">
    <text evidence="16">Belongs to the SEDS family. FtsW subfamily.</text>
</comment>
<comment type="catalytic activity">
    <reaction evidence="20">
        <text>[GlcNAc-(1-&gt;4)-Mur2Ac(oyl-L-Ala-gamma-D-Glu-L-Lys-D-Ala-D-Ala)](n)-di-trans,octa-cis-undecaprenyl diphosphate + beta-D-GlcNAc-(1-&gt;4)-Mur2Ac(oyl-L-Ala-gamma-D-Glu-L-Lys-D-Ala-D-Ala)-di-trans,octa-cis-undecaprenyl diphosphate = [GlcNAc-(1-&gt;4)-Mur2Ac(oyl-L-Ala-gamma-D-Glu-L-Lys-D-Ala-D-Ala)](n+1)-di-trans,octa-cis-undecaprenyl diphosphate + di-trans,octa-cis-undecaprenyl diphosphate + H(+)</text>
        <dbReference type="Rhea" id="RHEA:23708"/>
        <dbReference type="Rhea" id="RHEA-COMP:9602"/>
        <dbReference type="Rhea" id="RHEA-COMP:9603"/>
        <dbReference type="ChEBI" id="CHEBI:15378"/>
        <dbReference type="ChEBI" id="CHEBI:58405"/>
        <dbReference type="ChEBI" id="CHEBI:60033"/>
        <dbReference type="ChEBI" id="CHEBI:78435"/>
        <dbReference type="EC" id="2.4.99.28"/>
    </reaction>
</comment>
<dbReference type="GO" id="GO:0051301">
    <property type="term" value="P:cell division"/>
    <property type="evidence" value="ECO:0007669"/>
    <property type="project" value="UniProtKB-KW"/>
</dbReference>
<dbReference type="GO" id="GO:0008955">
    <property type="term" value="F:peptidoglycan glycosyltransferase activity"/>
    <property type="evidence" value="ECO:0007669"/>
    <property type="project" value="UniProtKB-EC"/>
</dbReference>
<keyword evidence="11 21" id="KW-0472">Membrane</keyword>
<dbReference type="NCBIfam" id="TIGR02614">
    <property type="entry name" value="ftsW"/>
    <property type="match status" value="1"/>
</dbReference>
<keyword evidence="5" id="KW-0328">Glycosyltransferase</keyword>
<comment type="subcellular location">
    <subcellularLocation>
        <location evidence="1">Cell membrane</location>
        <topology evidence="1">Multi-pass membrane protein</topology>
    </subcellularLocation>
</comment>
<proteinExistence type="inferred from homology"/>
<protein>
    <recommendedName>
        <fullName evidence="17">Probable peptidoglycan glycosyltransferase FtsW</fullName>
        <ecNumber evidence="19">2.4.99.28</ecNumber>
    </recommendedName>
    <alternativeName>
        <fullName evidence="18">Cell division protein FtsW</fullName>
    </alternativeName>
    <alternativeName>
        <fullName evidence="15">Cell wall polymerase</fullName>
    </alternativeName>
    <alternativeName>
        <fullName evidence="14">Peptidoglycan polymerase</fullName>
    </alternativeName>
</protein>
<keyword evidence="8" id="KW-0133">Cell shape</keyword>
<keyword evidence="6" id="KW-0808">Transferase</keyword>
<dbReference type="PANTHER" id="PTHR30474">
    <property type="entry name" value="CELL CYCLE PROTEIN"/>
    <property type="match status" value="1"/>
</dbReference>
<keyword evidence="3" id="KW-1003">Cell membrane</keyword>
<feature type="transmembrane region" description="Helical" evidence="21">
    <location>
        <begin position="7"/>
        <end position="30"/>
    </location>
</feature>
<feature type="transmembrane region" description="Helical" evidence="21">
    <location>
        <begin position="301"/>
        <end position="326"/>
    </location>
</feature>
<dbReference type="AlphaFoldDB" id="A0A2N5ZJZ8"/>
<evidence type="ECO:0000256" key="17">
    <source>
        <dbReference type="ARBA" id="ARBA00041185"/>
    </source>
</evidence>
<feature type="transmembrane region" description="Helical" evidence="21">
    <location>
        <begin position="50"/>
        <end position="71"/>
    </location>
</feature>
<evidence type="ECO:0000256" key="15">
    <source>
        <dbReference type="ARBA" id="ARBA00033270"/>
    </source>
</evidence>
<evidence type="ECO:0000256" key="11">
    <source>
        <dbReference type="ARBA" id="ARBA00023136"/>
    </source>
</evidence>
<feature type="transmembrane region" description="Helical" evidence="21">
    <location>
        <begin position="338"/>
        <end position="359"/>
    </location>
</feature>
<evidence type="ECO:0000313" key="23">
    <source>
        <dbReference type="Proteomes" id="UP000234857"/>
    </source>
</evidence>
<evidence type="ECO:0000256" key="9">
    <source>
        <dbReference type="ARBA" id="ARBA00022984"/>
    </source>
</evidence>
<feature type="transmembrane region" description="Helical" evidence="21">
    <location>
        <begin position="263"/>
        <end position="289"/>
    </location>
</feature>
<dbReference type="GO" id="GO:0005886">
    <property type="term" value="C:plasma membrane"/>
    <property type="evidence" value="ECO:0007669"/>
    <property type="project" value="UniProtKB-SubCell"/>
</dbReference>
<sequence length="369" mass="42205">MKKKKKNIDLFFITVIFLLLIFGLVMVYSSSFVEAGEKFSDEGFFLKRQVLWAVVGMMAMFIVSTIDYHFFIRHSRKFLVFFLILLFIVLMLPESYRVKGANRWLSFKYFKIQPSEFIKYVFVWFLAWYFGKSENIVNIGKRIVAPILVFVVIALTILVQPDLGTVFVIAFTFFTILFVLGLSYRYLFSIMFTGIVAFVGAVLVEPYRKNRILAFLNPWAYRYNYGYHIINSLMAVGSGGFLGQGLGLGKQKFMYLPEPYSDFIFAVLCEETGFIGAAAVILLFLILFLRGWYLIKRAPDLSGFILGLGILTTITNQALINMGVVLNMFPTKGLPLPFISYGGSSLLIIFINVGIILNISRYRHETTKD</sequence>
<evidence type="ECO:0000256" key="1">
    <source>
        <dbReference type="ARBA" id="ARBA00004651"/>
    </source>
</evidence>
<evidence type="ECO:0000256" key="4">
    <source>
        <dbReference type="ARBA" id="ARBA00022618"/>
    </source>
</evidence>
<dbReference type="Proteomes" id="UP000234857">
    <property type="component" value="Unassembled WGS sequence"/>
</dbReference>
<evidence type="ECO:0000256" key="14">
    <source>
        <dbReference type="ARBA" id="ARBA00032370"/>
    </source>
</evidence>
<keyword evidence="7 21" id="KW-0812">Transmembrane</keyword>
<evidence type="ECO:0000256" key="6">
    <source>
        <dbReference type="ARBA" id="ARBA00022679"/>
    </source>
</evidence>
<evidence type="ECO:0000256" key="13">
    <source>
        <dbReference type="ARBA" id="ARBA00023316"/>
    </source>
</evidence>
<keyword evidence="9" id="KW-0573">Peptidoglycan synthesis</keyword>
<gene>
    <name evidence="22" type="primary">ftsW</name>
    <name evidence="22" type="ORF">C0601_03305</name>
</gene>
<dbReference type="GO" id="GO:0009252">
    <property type="term" value="P:peptidoglycan biosynthetic process"/>
    <property type="evidence" value="ECO:0007669"/>
    <property type="project" value="UniProtKB-KW"/>
</dbReference>
<comment type="pathway">
    <text evidence="2">Cell wall biogenesis; peptidoglycan biosynthesis.</text>
</comment>
<evidence type="ECO:0000256" key="2">
    <source>
        <dbReference type="ARBA" id="ARBA00004752"/>
    </source>
</evidence>
<dbReference type="PANTHER" id="PTHR30474:SF2">
    <property type="entry name" value="PEPTIDOGLYCAN GLYCOSYLTRANSFERASE FTSW-RELATED"/>
    <property type="match status" value="1"/>
</dbReference>
<dbReference type="EC" id="2.4.99.28" evidence="19"/>
<evidence type="ECO:0000256" key="16">
    <source>
        <dbReference type="ARBA" id="ARBA00038053"/>
    </source>
</evidence>
<feature type="transmembrane region" description="Helical" evidence="21">
    <location>
        <begin position="147"/>
        <end position="180"/>
    </location>
</feature>
<evidence type="ECO:0000256" key="8">
    <source>
        <dbReference type="ARBA" id="ARBA00022960"/>
    </source>
</evidence>
<evidence type="ECO:0000313" key="22">
    <source>
        <dbReference type="EMBL" id="PLX18941.1"/>
    </source>
</evidence>
<keyword evidence="13" id="KW-0961">Cell wall biogenesis/degradation</keyword>
<accession>A0A2N5ZJZ8</accession>
<keyword evidence="10 21" id="KW-1133">Transmembrane helix</keyword>
<dbReference type="GO" id="GO:0015648">
    <property type="term" value="F:lipid-linked peptidoglycan transporter activity"/>
    <property type="evidence" value="ECO:0007669"/>
    <property type="project" value="TreeGrafter"/>
</dbReference>
<reference evidence="22 23" key="1">
    <citation type="submission" date="2017-11" db="EMBL/GenBank/DDBJ databases">
        <title>Genome-resolved metagenomics identifies genetic mobility, metabolic interactions, and unexpected diversity in perchlorate-reducing communities.</title>
        <authorList>
            <person name="Barnum T.P."/>
            <person name="Figueroa I.A."/>
            <person name="Carlstrom C.I."/>
            <person name="Lucas L.N."/>
            <person name="Engelbrektson A.L."/>
            <person name="Coates J.D."/>
        </authorList>
    </citation>
    <scope>NUCLEOTIDE SEQUENCE [LARGE SCALE GENOMIC DNA]</scope>
    <source>
        <strain evidence="22">BM706</strain>
    </source>
</reference>